<evidence type="ECO:0000313" key="1">
    <source>
        <dbReference type="EMBL" id="KAF6137601.1"/>
    </source>
</evidence>
<dbReference type="EMBL" id="JACGCM010002643">
    <property type="protein sequence ID" value="KAF6137601.1"/>
    <property type="molecule type" value="Genomic_DNA"/>
</dbReference>
<dbReference type="Proteomes" id="UP000541444">
    <property type="component" value="Unassembled WGS sequence"/>
</dbReference>
<evidence type="ECO:0000313" key="2">
    <source>
        <dbReference type="Proteomes" id="UP000541444"/>
    </source>
</evidence>
<accession>A0A7J7L4N8</accession>
<sequence length="199" mass="23146">MRVHDTFTTVIKVWKEITTISPVRDAVYWFYEYCGVGHPIVKEDVKYSAYPRLREWKRGNRKETNDQATNLFILGIYHNDHRTADTITSEPWLESAVSELEDVQTAKLLSLKRMPLQVPNGNCKYFLEDKCWRQVAGEVHIPLDPPLNMSPHISPAALQEMRQARFLDCEQFIVGEERETYASYWAEQISEVGHLLTDS</sequence>
<name>A0A7J7L4N8_9MAGN</name>
<organism evidence="1 2">
    <name type="scientific">Kingdonia uniflora</name>
    <dbReference type="NCBI Taxonomy" id="39325"/>
    <lineage>
        <taxon>Eukaryota</taxon>
        <taxon>Viridiplantae</taxon>
        <taxon>Streptophyta</taxon>
        <taxon>Embryophyta</taxon>
        <taxon>Tracheophyta</taxon>
        <taxon>Spermatophyta</taxon>
        <taxon>Magnoliopsida</taxon>
        <taxon>Ranunculales</taxon>
        <taxon>Circaeasteraceae</taxon>
        <taxon>Kingdonia</taxon>
    </lineage>
</organism>
<reference evidence="1 2" key="1">
    <citation type="journal article" date="2020" name="IScience">
        <title>Genome Sequencing of the Endangered Kingdonia uniflora (Circaeasteraceae, Ranunculales) Reveals Potential Mechanisms of Evolutionary Specialization.</title>
        <authorList>
            <person name="Sun Y."/>
            <person name="Deng T."/>
            <person name="Zhang A."/>
            <person name="Moore M.J."/>
            <person name="Landis J.B."/>
            <person name="Lin N."/>
            <person name="Zhang H."/>
            <person name="Zhang X."/>
            <person name="Huang J."/>
            <person name="Zhang X."/>
            <person name="Sun H."/>
            <person name="Wang H."/>
        </authorList>
    </citation>
    <scope>NUCLEOTIDE SEQUENCE [LARGE SCALE GENOMIC DNA]</scope>
    <source>
        <strain evidence="1">TB1705</strain>
        <tissue evidence="1">Leaf</tissue>
    </source>
</reference>
<comment type="caution">
    <text evidence="1">The sequence shown here is derived from an EMBL/GenBank/DDBJ whole genome shotgun (WGS) entry which is preliminary data.</text>
</comment>
<dbReference type="AlphaFoldDB" id="A0A7J7L4N8"/>
<gene>
    <name evidence="1" type="ORF">GIB67_014688</name>
</gene>
<protein>
    <submittedName>
        <fullName evidence="1">Uncharacterized protein</fullName>
    </submittedName>
</protein>
<proteinExistence type="predicted"/>
<keyword evidence="2" id="KW-1185">Reference proteome</keyword>